<dbReference type="Gene3D" id="3.40.50.1110">
    <property type="entry name" value="SGNH hydrolase"/>
    <property type="match status" value="1"/>
</dbReference>
<dbReference type="SUPFAM" id="SSF52266">
    <property type="entry name" value="SGNH hydrolase"/>
    <property type="match status" value="1"/>
</dbReference>
<dbReference type="Proteomes" id="UP001204772">
    <property type="component" value="Unassembled WGS sequence"/>
</dbReference>
<dbReference type="InterPro" id="IPR036514">
    <property type="entry name" value="SGNH_hydro_sf"/>
</dbReference>
<feature type="chain" id="PRO_5046588395" evidence="2">
    <location>
        <begin position="20"/>
        <end position="272"/>
    </location>
</feature>
<keyword evidence="5" id="KW-1185">Reference proteome</keyword>
<evidence type="ECO:0000313" key="5">
    <source>
        <dbReference type="Proteomes" id="UP001204772"/>
    </source>
</evidence>
<gene>
    <name evidence="4" type="ORF">NCI00_05095</name>
</gene>
<name>A0ABT1FJ41_9BACT</name>
<comment type="caution">
    <text evidence="4">The sequence shown here is derived from an EMBL/GenBank/DDBJ whole genome shotgun (WGS) entry which is preliminary data.</text>
</comment>
<evidence type="ECO:0000256" key="1">
    <source>
        <dbReference type="ARBA" id="ARBA00022801"/>
    </source>
</evidence>
<keyword evidence="2" id="KW-0732">Signal</keyword>
<dbReference type="RefSeq" id="WP_253525665.1">
    <property type="nucleotide sequence ID" value="NZ_JAMZEL010000001.1"/>
</dbReference>
<evidence type="ECO:0000259" key="3">
    <source>
        <dbReference type="Pfam" id="PF03629"/>
    </source>
</evidence>
<proteinExistence type="predicted"/>
<dbReference type="Pfam" id="PF03629">
    <property type="entry name" value="SASA"/>
    <property type="match status" value="1"/>
</dbReference>
<protein>
    <submittedName>
        <fullName evidence="4">Sialate O-acetylesterase</fullName>
    </submittedName>
</protein>
<feature type="domain" description="Sialate O-acetylesterase" evidence="3">
    <location>
        <begin position="23"/>
        <end position="266"/>
    </location>
</feature>
<dbReference type="InterPro" id="IPR005181">
    <property type="entry name" value="SASA"/>
</dbReference>
<feature type="signal peptide" evidence="2">
    <location>
        <begin position="1"/>
        <end position="19"/>
    </location>
</feature>
<accession>A0ABT1FJ41</accession>
<keyword evidence="1" id="KW-0378">Hydrolase</keyword>
<reference evidence="4 5" key="1">
    <citation type="submission" date="2022-06" db="EMBL/GenBank/DDBJ databases">
        <title>Runella sp. S5 genome sequencing.</title>
        <authorList>
            <person name="Park S."/>
        </authorList>
    </citation>
    <scope>NUCLEOTIDE SEQUENCE [LARGE SCALE GENOMIC DNA]</scope>
    <source>
        <strain evidence="4 5">S5</strain>
    </source>
</reference>
<sequence>MAKTINFLMILLVFSRLQAQEKVLFLVAGQSNAVGVGDSAQSAKCMLETAFEYRFSNDTLLHLQDPVGANELKFGAATTGSIGPAFAKTYAELSTKQVVIVSAARSGASCHQKAELDNYGTWDDTGRLQLFENAVLKTQNAIEKTGVKLSGIIWLQGERDANAMNAQQLTAQEYEAALTKVIQRFRDKFGEKVGFYIVQTGYYTGHPQSGFEQVRLAQKNVTQRLKNTHVVYENTHLFKEKNWLYDVIHYNQTALNDIGEAAAKYILTHPIK</sequence>
<evidence type="ECO:0000256" key="2">
    <source>
        <dbReference type="SAM" id="SignalP"/>
    </source>
</evidence>
<dbReference type="InterPro" id="IPR052940">
    <property type="entry name" value="Carb_Esterase_6"/>
</dbReference>
<dbReference type="PANTHER" id="PTHR31988">
    <property type="entry name" value="ESTERASE, PUTATIVE (DUF303)-RELATED"/>
    <property type="match status" value="1"/>
</dbReference>
<dbReference type="EMBL" id="JAMZEL010000001">
    <property type="protein sequence ID" value="MCP1381788.1"/>
    <property type="molecule type" value="Genomic_DNA"/>
</dbReference>
<dbReference type="PANTHER" id="PTHR31988:SF19">
    <property type="entry name" value="9-O-ACETYL-N-ACETYLNEURAMINIC ACID DEACETYLASE-RELATED"/>
    <property type="match status" value="1"/>
</dbReference>
<evidence type="ECO:0000313" key="4">
    <source>
        <dbReference type="EMBL" id="MCP1381788.1"/>
    </source>
</evidence>
<organism evidence="4 5">
    <name type="scientific">Runella salmonicolor</name>
    <dbReference type="NCBI Taxonomy" id="2950278"/>
    <lineage>
        <taxon>Bacteria</taxon>
        <taxon>Pseudomonadati</taxon>
        <taxon>Bacteroidota</taxon>
        <taxon>Cytophagia</taxon>
        <taxon>Cytophagales</taxon>
        <taxon>Spirosomataceae</taxon>
        <taxon>Runella</taxon>
    </lineage>
</organism>